<dbReference type="SMART" id="SM00736">
    <property type="entry name" value="CADG"/>
    <property type="match status" value="1"/>
</dbReference>
<dbReference type="GO" id="GO:0042383">
    <property type="term" value="C:sarcolemma"/>
    <property type="evidence" value="ECO:0007669"/>
    <property type="project" value="UniProtKB-SubCell"/>
</dbReference>
<proteinExistence type="predicted"/>
<gene>
    <name evidence="29" type="ORF">C0Q70_15880</name>
</gene>
<evidence type="ECO:0000259" key="28">
    <source>
        <dbReference type="PROSITE" id="PS51699"/>
    </source>
</evidence>
<feature type="transmembrane region" description="Helical" evidence="26">
    <location>
        <begin position="727"/>
        <end position="753"/>
    </location>
</feature>
<evidence type="ECO:0000256" key="12">
    <source>
        <dbReference type="ARBA" id="ARBA00022989"/>
    </source>
</evidence>
<dbReference type="SUPFAM" id="SSF111006">
    <property type="entry name" value="Dystroglycan, domain 2"/>
    <property type="match status" value="1"/>
</dbReference>
<dbReference type="Pfam" id="PF05454">
    <property type="entry name" value="DAG1"/>
    <property type="match status" value="2"/>
</dbReference>
<dbReference type="PROSITE" id="PS51257">
    <property type="entry name" value="PROKAR_LIPOPROTEIN"/>
    <property type="match status" value="1"/>
</dbReference>
<dbReference type="GO" id="GO:0007411">
    <property type="term" value="P:axon guidance"/>
    <property type="evidence" value="ECO:0007669"/>
    <property type="project" value="TreeGrafter"/>
</dbReference>
<dbReference type="GO" id="GO:0021675">
    <property type="term" value="P:nerve development"/>
    <property type="evidence" value="ECO:0007669"/>
    <property type="project" value="TreeGrafter"/>
</dbReference>
<dbReference type="InterPro" id="IPR027468">
    <property type="entry name" value="Alpha-dystroglycan_domain_2"/>
</dbReference>
<evidence type="ECO:0000313" key="29">
    <source>
        <dbReference type="EMBL" id="PVD25380.1"/>
    </source>
</evidence>
<feature type="domain" description="Peptidase S72" evidence="28">
    <location>
        <begin position="543"/>
        <end position="651"/>
    </location>
</feature>
<protein>
    <recommendedName>
        <fullName evidence="21">Dystroglycan 1</fullName>
    </recommendedName>
    <alternativeName>
        <fullName evidence="23">Dystroglycan</fullName>
    </alternativeName>
    <alternativeName>
        <fullName evidence="22">Dystrophin-associated glycoprotein 1</fullName>
    </alternativeName>
</protein>
<evidence type="ECO:0000256" key="2">
    <source>
        <dbReference type="ARBA" id="ARBA00004239"/>
    </source>
</evidence>
<dbReference type="GO" id="GO:0043236">
    <property type="term" value="F:laminin binding"/>
    <property type="evidence" value="ECO:0007669"/>
    <property type="project" value="TreeGrafter"/>
</dbReference>
<dbReference type="CDD" id="cd11303">
    <property type="entry name" value="Dystroglycan_repeat"/>
    <property type="match status" value="1"/>
</dbReference>
<feature type="compositionally biased region" description="Basic and acidic residues" evidence="25">
    <location>
        <begin position="804"/>
        <end position="819"/>
    </location>
</feature>
<evidence type="ECO:0000256" key="7">
    <source>
        <dbReference type="ARBA" id="ARBA00022490"/>
    </source>
</evidence>
<keyword evidence="17" id="KW-0539">Nucleus</keyword>
<evidence type="ECO:0000256" key="11">
    <source>
        <dbReference type="ARBA" id="ARBA00022729"/>
    </source>
</evidence>
<dbReference type="GO" id="GO:0005654">
    <property type="term" value="C:nucleoplasm"/>
    <property type="evidence" value="ECO:0007669"/>
    <property type="project" value="UniProtKB-SubCell"/>
</dbReference>
<feature type="region of interest" description="Disordered" evidence="25">
    <location>
        <begin position="302"/>
        <end position="322"/>
    </location>
</feature>
<dbReference type="InterPro" id="IPR008465">
    <property type="entry name" value="DAG1_C"/>
</dbReference>
<keyword evidence="9" id="KW-0597">Phosphoprotein</keyword>
<feature type="signal peptide" evidence="27">
    <location>
        <begin position="1"/>
        <end position="23"/>
    </location>
</feature>
<dbReference type="Gene3D" id="2.60.40.10">
    <property type="entry name" value="Immunoglobulins"/>
    <property type="match status" value="2"/>
</dbReference>
<evidence type="ECO:0000256" key="1">
    <source>
        <dbReference type="ARBA" id="ARBA00004135"/>
    </source>
</evidence>
<comment type="function">
    <text evidence="19">The dystroglycan complex is involved in a number of processes including laminin and basement membrane assembly, sarcolemmal stability, cell survival, peripheral nerve myelination, nodal structure, cell migration, and epithelial polarization.</text>
</comment>
<evidence type="ECO:0000256" key="26">
    <source>
        <dbReference type="SAM" id="Phobius"/>
    </source>
</evidence>
<feature type="region of interest" description="Disordered" evidence="25">
    <location>
        <begin position="699"/>
        <end position="721"/>
    </location>
</feature>
<evidence type="ECO:0000256" key="24">
    <source>
        <dbReference type="ARBA" id="ARBA00034100"/>
    </source>
</evidence>
<keyword evidence="12 26" id="KW-1133">Transmembrane helix</keyword>
<dbReference type="InterPro" id="IPR030398">
    <property type="entry name" value="SEA_DG_dom"/>
</dbReference>
<dbReference type="InterPro" id="IPR041631">
    <property type="entry name" value="Alpha_DG1_N2"/>
</dbReference>
<comment type="subcellular location">
    <subcellularLocation>
        <location evidence="1">Cell membrane</location>
        <location evidence="1">Sarcolemma</location>
    </subcellularLocation>
    <subcellularLocation>
        <location evidence="4">Cell membrane</location>
        <topology evidence="4">Single-pass type I membrane protein</topology>
    </subcellularLocation>
    <subcellularLocation>
        <location evidence="3">Cytoplasm</location>
        <location evidence="3">Cytoskeleton</location>
    </subcellularLocation>
    <subcellularLocation>
        <location evidence="5">Nucleus</location>
        <location evidence="5">Nucleoplasm</location>
    </subcellularLocation>
    <subcellularLocation>
        <location evidence="24">Postsynaptic cell membrane</location>
    </subcellularLocation>
    <subcellularLocation>
        <location evidence="2">Secreted</location>
        <location evidence="2">Extracellular space</location>
    </subcellularLocation>
</comment>
<accession>A0A2T7NW27</accession>
<dbReference type="GO" id="GO:0005856">
    <property type="term" value="C:cytoskeleton"/>
    <property type="evidence" value="ECO:0007669"/>
    <property type="project" value="UniProtKB-SubCell"/>
</dbReference>
<dbReference type="GO" id="GO:0045211">
    <property type="term" value="C:postsynaptic membrane"/>
    <property type="evidence" value="ECO:0007669"/>
    <property type="project" value="UniProtKB-SubCell"/>
</dbReference>
<evidence type="ECO:0000256" key="27">
    <source>
        <dbReference type="SAM" id="SignalP"/>
    </source>
</evidence>
<evidence type="ECO:0000256" key="15">
    <source>
        <dbReference type="ARBA" id="ARBA00023180"/>
    </source>
</evidence>
<evidence type="ECO:0000256" key="17">
    <source>
        <dbReference type="ARBA" id="ARBA00023242"/>
    </source>
</evidence>
<keyword evidence="8" id="KW-0964">Secreted</keyword>
<evidence type="ECO:0000256" key="23">
    <source>
        <dbReference type="ARBA" id="ARBA00031034"/>
    </source>
</evidence>
<dbReference type="Proteomes" id="UP000245119">
    <property type="component" value="Linkage Group LG9"/>
</dbReference>
<evidence type="ECO:0000256" key="3">
    <source>
        <dbReference type="ARBA" id="ARBA00004245"/>
    </source>
</evidence>
<evidence type="ECO:0000256" key="22">
    <source>
        <dbReference type="ARBA" id="ARBA00030092"/>
    </source>
</evidence>
<evidence type="ECO:0000256" key="21">
    <source>
        <dbReference type="ARBA" id="ARBA00026224"/>
    </source>
</evidence>
<dbReference type="InterPro" id="IPR013783">
    <property type="entry name" value="Ig-like_fold"/>
</dbReference>
<dbReference type="OMA" id="QHEGNHE"/>
<dbReference type="SUPFAM" id="SSF49313">
    <property type="entry name" value="Cadherin-like"/>
    <property type="match status" value="2"/>
</dbReference>
<evidence type="ECO:0000256" key="18">
    <source>
        <dbReference type="ARBA" id="ARBA00023257"/>
    </source>
</evidence>
<evidence type="ECO:0000313" key="30">
    <source>
        <dbReference type="Proteomes" id="UP000245119"/>
    </source>
</evidence>
<evidence type="ECO:0000256" key="5">
    <source>
        <dbReference type="ARBA" id="ARBA00004642"/>
    </source>
</evidence>
<evidence type="ECO:0000256" key="14">
    <source>
        <dbReference type="ARBA" id="ARBA00023157"/>
    </source>
</evidence>
<evidence type="ECO:0000256" key="6">
    <source>
        <dbReference type="ARBA" id="ARBA00022475"/>
    </source>
</evidence>
<keyword evidence="10 26" id="KW-0812">Transmembrane</keyword>
<feature type="region of interest" description="Disordered" evidence="25">
    <location>
        <begin position="395"/>
        <end position="423"/>
    </location>
</feature>
<evidence type="ECO:0000256" key="8">
    <source>
        <dbReference type="ARBA" id="ARBA00022525"/>
    </source>
</evidence>
<dbReference type="PANTHER" id="PTHR21559">
    <property type="entry name" value="DYSTROGLYCAN-RELATED"/>
    <property type="match status" value="1"/>
</dbReference>
<dbReference type="PROSITE" id="PS51699">
    <property type="entry name" value="SEA_DG"/>
    <property type="match status" value="1"/>
</dbReference>
<keyword evidence="14" id="KW-1015">Disulfide bond</keyword>
<dbReference type="InterPro" id="IPR006644">
    <property type="entry name" value="Cadg"/>
</dbReference>
<evidence type="ECO:0000256" key="13">
    <source>
        <dbReference type="ARBA" id="ARBA00023018"/>
    </source>
</evidence>
<keyword evidence="26" id="KW-0472">Membrane</keyword>
<evidence type="ECO:0000256" key="25">
    <source>
        <dbReference type="SAM" id="MobiDB-lite"/>
    </source>
</evidence>
<dbReference type="AlphaFoldDB" id="A0A2T7NW27"/>
<evidence type="ECO:0000256" key="16">
    <source>
        <dbReference type="ARBA" id="ARBA00023212"/>
    </source>
</evidence>
<keyword evidence="16" id="KW-0206">Cytoskeleton</keyword>
<dbReference type="EMBL" id="PZQS01000009">
    <property type="protein sequence ID" value="PVD25380.1"/>
    <property type="molecule type" value="Genomic_DNA"/>
</dbReference>
<keyword evidence="13" id="KW-0770">Synapse</keyword>
<evidence type="ECO:0000256" key="4">
    <source>
        <dbReference type="ARBA" id="ARBA00004251"/>
    </source>
</evidence>
<feature type="chain" id="PRO_5015785611" description="Dystroglycan 1" evidence="27">
    <location>
        <begin position="24"/>
        <end position="874"/>
    </location>
</feature>
<evidence type="ECO:0000256" key="20">
    <source>
        <dbReference type="ARBA" id="ARBA00024991"/>
    </source>
</evidence>
<organism evidence="29 30">
    <name type="scientific">Pomacea canaliculata</name>
    <name type="common">Golden apple snail</name>
    <dbReference type="NCBI Taxonomy" id="400727"/>
    <lineage>
        <taxon>Eukaryota</taxon>
        <taxon>Metazoa</taxon>
        <taxon>Spiralia</taxon>
        <taxon>Lophotrochozoa</taxon>
        <taxon>Mollusca</taxon>
        <taxon>Gastropoda</taxon>
        <taxon>Caenogastropoda</taxon>
        <taxon>Architaenioglossa</taxon>
        <taxon>Ampullarioidea</taxon>
        <taxon>Ampullariidae</taxon>
        <taxon>Pomacea</taxon>
    </lineage>
</organism>
<dbReference type="Pfam" id="PF05345">
    <property type="entry name" value="He_PIG"/>
    <property type="match status" value="1"/>
</dbReference>
<dbReference type="Gene3D" id="3.30.70.1040">
    <property type="entry name" value="Dystroglycan, domain 2"/>
    <property type="match status" value="1"/>
</dbReference>
<dbReference type="STRING" id="400727.A0A2T7NW27"/>
<dbReference type="Pfam" id="PF18424">
    <property type="entry name" value="a_DG1_N2"/>
    <property type="match status" value="1"/>
</dbReference>
<feature type="region of interest" description="Disordered" evidence="25">
    <location>
        <begin position="776"/>
        <end position="874"/>
    </location>
</feature>
<evidence type="ECO:0000256" key="19">
    <source>
        <dbReference type="ARBA" id="ARBA00023567"/>
    </source>
</evidence>
<keyword evidence="15" id="KW-0325">Glycoprotein</keyword>
<keyword evidence="6" id="KW-1003">Cell membrane</keyword>
<dbReference type="GO" id="GO:0005576">
    <property type="term" value="C:extracellular region"/>
    <property type="evidence" value="ECO:0007669"/>
    <property type="project" value="UniProtKB-SubCell"/>
</dbReference>
<sequence>MASYRVVMGTWSVLLLVYGCTYGMKVMQVDPDRGEVLAGSSGHQPVALMWGIADTTATVGRLFQYHIPSDAFKGSVDKYVVLEAGKDTLPKWLHFDGEQSVLRGYPAPPDAGQLYLEVFAHGKDGSTAMDVFSVIVNPDSPSLSSSQSLTFRKSGLDVVRCKREEPETVATIIVDVDMEMLAADKQVSLVDRFLSHMGLGEGVVKVTSVVGNMEDASALVTGVGDAKNPQTPGVSLSWLVGCGKVEVGQFAILQKLDDDSSSGQMAKAVGHPIIGWRVTNTRLQQQHAVKRRRRQVHATPTPVITISPPTATGTVVDTGTSDTDTMTHKIVHMTSPTFTIEPTPAVPEMPKTATHADVTTPKMVKPDAIQPSETPALTVEASKTEMLPTDMATRVPSTTTTTTRPVTRAPKPTTPKPTTTTTKETITTEAMKCLKPDINEAISRVNVNVGEMLEYRIPEETFTACGKGGTSSLQLTMLLNASSRIPDDYWMQFDSKNQVLRALPMEAEIGRHSVTLVAKLPDQEIIINTSFKVHVRQPGKKNAINHEISMTFDADYATFVRSLDSKLDLARRVASVYGEDNVSSMTVTRIAPGSVVYAWSNKTLAGTGCPVDDIRSVGSKIIRDDGTLSEEAIEKLRPWRLVGAFLAPLGECQHDSAFPVLSATMRPVTARPDAIPDMTTAYKPTSSVAMPEVVKPDKTMAPTSPPMPAPNTTESVAKGSTTSTDDIWITTVVPAVVIVSILVLALLIACILYRKKRKGKMNLEDQNTFVNKGAPVIFPDELDDKPSDSTKPLLLETPPAPPPEYHRGTSESPERRTGLKETTPPTDEADPDIEETSVTSPLYQPPPPVTSSSGKQARPHVQQPYKSQPPKIQP</sequence>
<keyword evidence="7" id="KW-0963">Cytoplasm</keyword>
<keyword evidence="30" id="KW-1185">Reference proteome</keyword>
<keyword evidence="18" id="KW-0628">Postsynaptic cell membrane</keyword>
<dbReference type="OrthoDB" id="5990676at2759"/>
<keyword evidence="11 27" id="KW-0732">Signal</keyword>
<comment type="caution">
    <text evidence="29">The sequence shown here is derived from an EMBL/GenBank/DDBJ whole genome shotgun (WGS) entry which is preliminary data.</text>
</comment>
<dbReference type="GO" id="GO:0016011">
    <property type="term" value="C:dystroglycan complex"/>
    <property type="evidence" value="ECO:0007669"/>
    <property type="project" value="TreeGrafter"/>
</dbReference>
<dbReference type="PANTHER" id="PTHR21559:SF21">
    <property type="entry name" value="DYSTROGLYCAN 1"/>
    <property type="match status" value="1"/>
</dbReference>
<dbReference type="GO" id="GO:0005509">
    <property type="term" value="F:calcium ion binding"/>
    <property type="evidence" value="ECO:0007669"/>
    <property type="project" value="InterPro"/>
</dbReference>
<dbReference type="InterPro" id="IPR015919">
    <property type="entry name" value="Cadherin-like_sf"/>
</dbReference>
<dbReference type="GO" id="GO:0002009">
    <property type="term" value="P:morphogenesis of an epithelium"/>
    <property type="evidence" value="ECO:0007669"/>
    <property type="project" value="TreeGrafter"/>
</dbReference>
<name>A0A2T7NW27_POMCA</name>
<evidence type="ECO:0000256" key="9">
    <source>
        <dbReference type="ARBA" id="ARBA00022553"/>
    </source>
</evidence>
<reference evidence="29 30" key="1">
    <citation type="submission" date="2018-04" db="EMBL/GenBank/DDBJ databases">
        <title>The genome of golden apple snail Pomacea canaliculata provides insight into stress tolerance and invasive adaptation.</title>
        <authorList>
            <person name="Liu C."/>
            <person name="Liu B."/>
            <person name="Ren Y."/>
            <person name="Zhang Y."/>
            <person name="Wang H."/>
            <person name="Li S."/>
            <person name="Jiang F."/>
            <person name="Yin L."/>
            <person name="Zhang G."/>
            <person name="Qian W."/>
            <person name="Fan W."/>
        </authorList>
    </citation>
    <scope>NUCLEOTIDE SEQUENCE [LARGE SCALE GENOMIC DNA]</scope>
    <source>
        <strain evidence="29">SZHN2017</strain>
        <tissue evidence="29">Muscle</tissue>
    </source>
</reference>
<comment type="function">
    <text evidence="20">Transmembrane protein that plays important roles in connecting the extracellular matrix to the cytoskeleton. Acts as a cell adhesion receptor in both muscle and non-muscle tissues. Receptor for both DMD and UTRN and, through these interactions, scaffolds axin to the cytoskeleton. Also functions in cell adhesion-mediated signaling and implicated in cell polarity.</text>
</comment>
<evidence type="ECO:0000256" key="10">
    <source>
        <dbReference type="ARBA" id="ARBA00022692"/>
    </source>
</evidence>